<accession>A0A4C1WPR7</accession>
<comment type="caution">
    <text evidence="1">The sequence shown here is derived from an EMBL/GenBank/DDBJ whole genome shotgun (WGS) entry which is preliminary data.</text>
</comment>
<reference evidence="1 2" key="1">
    <citation type="journal article" date="2019" name="Commun. Biol.">
        <title>The bagworm genome reveals a unique fibroin gene that provides high tensile strength.</title>
        <authorList>
            <person name="Kono N."/>
            <person name="Nakamura H."/>
            <person name="Ohtoshi R."/>
            <person name="Tomita M."/>
            <person name="Numata K."/>
            <person name="Arakawa K."/>
        </authorList>
    </citation>
    <scope>NUCLEOTIDE SEQUENCE [LARGE SCALE GENOMIC DNA]</scope>
</reference>
<sequence length="133" mass="15769">MSRIKYGLEVDLALLTRKKYCKRSQMIQVFPFVELKKEWEYPKAQHIVFYKEPKCIRFTYNEFKVFSVEIILKGFNFVEQCYRGACSKISDRVSMAKRTSPVLSLFRLVAHRRWLPTLLDSHHTTDSSGQLIQ</sequence>
<organism evidence="1 2">
    <name type="scientific">Eumeta variegata</name>
    <name type="common">Bagworm moth</name>
    <name type="synonym">Eumeta japonica</name>
    <dbReference type="NCBI Taxonomy" id="151549"/>
    <lineage>
        <taxon>Eukaryota</taxon>
        <taxon>Metazoa</taxon>
        <taxon>Ecdysozoa</taxon>
        <taxon>Arthropoda</taxon>
        <taxon>Hexapoda</taxon>
        <taxon>Insecta</taxon>
        <taxon>Pterygota</taxon>
        <taxon>Neoptera</taxon>
        <taxon>Endopterygota</taxon>
        <taxon>Lepidoptera</taxon>
        <taxon>Glossata</taxon>
        <taxon>Ditrysia</taxon>
        <taxon>Tineoidea</taxon>
        <taxon>Psychidae</taxon>
        <taxon>Oiketicinae</taxon>
        <taxon>Eumeta</taxon>
    </lineage>
</organism>
<dbReference type="EMBL" id="BGZK01000595">
    <property type="protein sequence ID" value="GBP52105.1"/>
    <property type="molecule type" value="Genomic_DNA"/>
</dbReference>
<dbReference type="Proteomes" id="UP000299102">
    <property type="component" value="Unassembled WGS sequence"/>
</dbReference>
<dbReference type="OrthoDB" id="7054413at2759"/>
<evidence type="ECO:0000313" key="1">
    <source>
        <dbReference type="EMBL" id="GBP52105.1"/>
    </source>
</evidence>
<gene>
    <name evidence="1" type="ORF">EVAR_42008_1</name>
</gene>
<protein>
    <submittedName>
        <fullName evidence="1">Uncharacterized protein</fullName>
    </submittedName>
</protein>
<keyword evidence="2" id="KW-1185">Reference proteome</keyword>
<evidence type="ECO:0000313" key="2">
    <source>
        <dbReference type="Proteomes" id="UP000299102"/>
    </source>
</evidence>
<dbReference type="AlphaFoldDB" id="A0A4C1WPR7"/>
<name>A0A4C1WPR7_EUMVA</name>
<proteinExistence type="predicted"/>